<sequence length="312" mass="35697">MELECSESKQNSSTTKYESSFIITSSNWEINNNKCFDDCISTVSILQAPDRISLEDIVSLDTCVALKSCSSEESCKLEFKIINQQKIARIALASEASVLEFFKQSGEYATTIFAEFIDEFQDHSVYLAEAVIEPPSTEASIKFTRRKNKGTTMWIYGIRLILTESILDSSKNMFDLDVINNLLINTNQPNYDKIEMARKVLESYASSENNSYEGDMAKHLQKIATINHKTDNFLTNHKSAENIQQNIIKKIESTQHNNDSASQDYFDLKTYIDNKFSSLEKKLTEQIELMDQNTNKKLDRISNYLELIIKSK</sequence>
<proteinExistence type="predicted"/>
<evidence type="ECO:0000313" key="2">
    <source>
        <dbReference type="RefSeq" id="XP_011505027.1"/>
    </source>
</evidence>
<protein>
    <submittedName>
        <fullName evidence="2">Uncharacterized protein LOC105367885</fullName>
    </submittedName>
</protein>
<dbReference type="Pfam" id="PF14958">
    <property type="entry name" value="PAAT-like"/>
    <property type="match status" value="1"/>
</dbReference>
<organism evidence="1 2">
    <name type="scientific">Ceratosolen solmsi marchali</name>
    <dbReference type="NCBI Taxonomy" id="326594"/>
    <lineage>
        <taxon>Eukaryota</taxon>
        <taxon>Metazoa</taxon>
        <taxon>Ecdysozoa</taxon>
        <taxon>Arthropoda</taxon>
        <taxon>Hexapoda</taxon>
        <taxon>Insecta</taxon>
        <taxon>Pterygota</taxon>
        <taxon>Neoptera</taxon>
        <taxon>Endopterygota</taxon>
        <taxon>Hymenoptera</taxon>
        <taxon>Apocrita</taxon>
        <taxon>Proctotrupomorpha</taxon>
        <taxon>Chalcidoidea</taxon>
        <taxon>Agaonidae</taxon>
        <taxon>Agaoninae</taxon>
        <taxon>Ceratosolen</taxon>
    </lineage>
</organism>
<accession>A0AAJ6YVB5</accession>
<dbReference type="InterPro" id="IPR028043">
    <property type="entry name" value="PAAT-like"/>
</dbReference>
<keyword evidence="1" id="KW-1185">Reference proteome</keyword>
<dbReference type="KEGG" id="csol:105367885"/>
<dbReference type="Proteomes" id="UP000695007">
    <property type="component" value="Unplaced"/>
</dbReference>
<name>A0AAJ6YVB5_9HYME</name>
<dbReference type="AlphaFoldDB" id="A0AAJ6YVB5"/>
<gene>
    <name evidence="2" type="primary">LOC105367885</name>
</gene>
<reference evidence="2" key="1">
    <citation type="submission" date="2025-08" db="UniProtKB">
        <authorList>
            <consortium name="RefSeq"/>
        </authorList>
    </citation>
    <scope>IDENTIFICATION</scope>
</reference>
<dbReference type="RefSeq" id="XP_011505027.1">
    <property type="nucleotide sequence ID" value="XM_011506725.1"/>
</dbReference>
<evidence type="ECO:0000313" key="1">
    <source>
        <dbReference type="Proteomes" id="UP000695007"/>
    </source>
</evidence>
<dbReference type="GeneID" id="105367885"/>